<sequence length="125" mass="14058">MVNTTAFKQRLEQILTYYELSASAFADAIGVQRSSISHLLSGRNKPSLDFVLKVVRAYPDVNLYWLLNGKGVFPEAKTNIPENQTPSPEPRAEIDPKQPDSDIESIVVFYTDGSFRKFLPSAHKK</sequence>
<comment type="caution">
    <text evidence="3">The sequence shown here is derived from an EMBL/GenBank/DDBJ whole genome shotgun (WGS) entry which is preliminary data.</text>
</comment>
<protein>
    <submittedName>
        <fullName evidence="3">Helix-turn-helix transcriptional regulator</fullName>
    </submittedName>
</protein>
<evidence type="ECO:0000256" key="1">
    <source>
        <dbReference type="SAM" id="MobiDB-lite"/>
    </source>
</evidence>
<organism evidence="3 4">
    <name type="scientific">Robiginitalea aurantiaca</name>
    <dbReference type="NCBI Taxonomy" id="3056915"/>
    <lineage>
        <taxon>Bacteria</taxon>
        <taxon>Pseudomonadati</taxon>
        <taxon>Bacteroidota</taxon>
        <taxon>Flavobacteriia</taxon>
        <taxon>Flavobacteriales</taxon>
        <taxon>Flavobacteriaceae</taxon>
        <taxon>Robiginitalea</taxon>
    </lineage>
</organism>
<dbReference type="EMBL" id="JAUDUY010000004">
    <property type="protein sequence ID" value="MDM9631816.1"/>
    <property type="molecule type" value="Genomic_DNA"/>
</dbReference>
<feature type="domain" description="HTH cro/C1-type" evidence="2">
    <location>
        <begin position="20"/>
        <end position="66"/>
    </location>
</feature>
<feature type="compositionally biased region" description="Basic and acidic residues" evidence="1">
    <location>
        <begin position="90"/>
        <end position="100"/>
    </location>
</feature>
<dbReference type="SUPFAM" id="SSF47413">
    <property type="entry name" value="lambda repressor-like DNA-binding domains"/>
    <property type="match status" value="1"/>
</dbReference>
<gene>
    <name evidence="3" type="ORF">QU605_10055</name>
</gene>
<feature type="region of interest" description="Disordered" evidence="1">
    <location>
        <begin position="76"/>
        <end position="100"/>
    </location>
</feature>
<reference evidence="3" key="1">
    <citation type="submission" date="2023-06" db="EMBL/GenBank/DDBJ databases">
        <title>Robiginitalea aurantiacus sp. nov. and Algoriphagus sediminis sp. nov., isolated from coastal sediment.</title>
        <authorList>
            <person name="Zhou Z.Y."/>
            <person name="An J."/>
            <person name="Jia Y.W."/>
            <person name="Du Z.J."/>
        </authorList>
    </citation>
    <scope>NUCLEOTIDE SEQUENCE</scope>
    <source>
        <strain evidence="3">M39</strain>
    </source>
</reference>
<evidence type="ECO:0000259" key="2">
    <source>
        <dbReference type="PROSITE" id="PS50943"/>
    </source>
</evidence>
<dbReference type="InterPro" id="IPR010982">
    <property type="entry name" value="Lambda_DNA-bd_dom_sf"/>
</dbReference>
<dbReference type="RefSeq" id="WP_289725180.1">
    <property type="nucleotide sequence ID" value="NZ_JAUDUY010000004.1"/>
</dbReference>
<accession>A0ABT7WFW9</accession>
<dbReference type="Gene3D" id="1.10.260.40">
    <property type="entry name" value="lambda repressor-like DNA-binding domains"/>
    <property type="match status" value="1"/>
</dbReference>
<dbReference type="SMART" id="SM00530">
    <property type="entry name" value="HTH_XRE"/>
    <property type="match status" value="1"/>
</dbReference>
<keyword evidence="4" id="KW-1185">Reference proteome</keyword>
<name>A0ABT7WFW9_9FLAO</name>
<dbReference type="Pfam" id="PF01381">
    <property type="entry name" value="HTH_3"/>
    <property type="match status" value="1"/>
</dbReference>
<evidence type="ECO:0000313" key="4">
    <source>
        <dbReference type="Proteomes" id="UP001174839"/>
    </source>
</evidence>
<proteinExistence type="predicted"/>
<evidence type="ECO:0000313" key="3">
    <source>
        <dbReference type="EMBL" id="MDM9631816.1"/>
    </source>
</evidence>
<dbReference type="CDD" id="cd00093">
    <property type="entry name" value="HTH_XRE"/>
    <property type="match status" value="1"/>
</dbReference>
<dbReference type="Proteomes" id="UP001174839">
    <property type="component" value="Unassembled WGS sequence"/>
</dbReference>
<dbReference type="PROSITE" id="PS50943">
    <property type="entry name" value="HTH_CROC1"/>
    <property type="match status" value="1"/>
</dbReference>
<dbReference type="InterPro" id="IPR001387">
    <property type="entry name" value="Cro/C1-type_HTH"/>
</dbReference>